<gene>
    <name evidence="1" type="ORF">EII34_15695</name>
</gene>
<comment type="caution">
    <text evidence="1">The sequence shown here is derived from an EMBL/GenBank/DDBJ whole genome shotgun (WGS) entry which is preliminary data.</text>
</comment>
<proteinExistence type="predicted"/>
<dbReference type="Proteomes" id="UP000280819">
    <property type="component" value="Unassembled WGS sequence"/>
</dbReference>
<evidence type="ECO:0000313" key="1">
    <source>
        <dbReference type="EMBL" id="RRD02625.1"/>
    </source>
</evidence>
<dbReference type="AlphaFoldDB" id="A0A3P1T069"/>
<sequence length="83" mass="9451">MTDVVREASEDRDQFMNDVFTGCVAGLRGLWGKGKVKRTKEDQEAQWDTPNGCHVLLRNGWKSVTFRLYSPEFSEVLKSLGDI</sequence>
<protein>
    <submittedName>
        <fullName evidence="1">Uncharacterized protein</fullName>
    </submittedName>
</protein>
<evidence type="ECO:0000313" key="2">
    <source>
        <dbReference type="Proteomes" id="UP000280819"/>
    </source>
</evidence>
<reference evidence="1 2" key="1">
    <citation type="submission" date="2018-11" db="EMBL/GenBank/DDBJ databases">
        <title>Genomes From Bacteria Associated with the Canine Oral Cavity: a Test Case for Automated Genome-Based Taxonomic Assignment.</title>
        <authorList>
            <person name="Coil D.A."/>
            <person name="Jospin G."/>
            <person name="Darling A.E."/>
            <person name="Wallis C."/>
            <person name="Davis I.J."/>
            <person name="Harris S."/>
            <person name="Eisen J.A."/>
            <person name="Holcombe L.J."/>
            <person name="O'Flynn C."/>
        </authorList>
    </citation>
    <scope>NUCLEOTIDE SEQUENCE [LARGE SCALE GENOMIC DNA]</scope>
    <source>
        <strain evidence="1 2">OH887_COT-365</strain>
    </source>
</reference>
<dbReference type="RefSeq" id="WP_124846105.1">
    <property type="nucleotide sequence ID" value="NZ_RQZG01000042.1"/>
</dbReference>
<name>A0A3P1T069_9ACTN</name>
<organism evidence="1 2">
    <name type="scientific">Arachnia propionica</name>
    <dbReference type="NCBI Taxonomy" id="1750"/>
    <lineage>
        <taxon>Bacteria</taxon>
        <taxon>Bacillati</taxon>
        <taxon>Actinomycetota</taxon>
        <taxon>Actinomycetes</taxon>
        <taxon>Propionibacteriales</taxon>
        <taxon>Propionibacteriaceae</taxon>
        <taxon>Arachnia</taxon>
    </lineage>
</organism>
<dbReference type="InterPro" id="IPR046268">
    <property type="entry name" value="DUF6301"/>
</dbReference>
<dbReference type="EMBL" id="RQZG01000042">
    <property type="protein sequence ID" value="RRD02625.1"/>
    <property type="molecule type" value="Genomic_DNA"/>
</dbReference>
<accession>A0A3P1T069</accession>
<dbReference type="Pfam" id="PF19818">
    <property type="entry name" value="DUF6301"/>
    <property type="match status" value="1"/>
</dbReference>
<dbReference type="OrthoDB" id="3738462at2"/>